<evidence type="ECO:0000313" key="1">
    <source>
        <dbReference type="EMBL" id="CAK9273384.1"/>
    </source>
</evidence>
<sequence length="56" mass="6439">MLRGGFLHSASTEMSVAVPLKYSMHSCKTQPLTWDNHQVRIERKIEKSDETVSKHI</sequence>
<protein>
    <submittedName>
        <fullName evidence="1">Uncharacterized protein</fullName>
    </submittedName>
</protein>
<evidence type="ECO:0000313" key="2">
    <source>
        <dbReference type="Proteomes" id="UP001497444"/>
    </source>
</evidence>
<dbReference type="EMBL" id="OZ020100">
    <property type="protein sequence ID" value="CAK9273384.1"/>
    <property type="molecule type" value="Genomic_DNA"/>
</dbReference>
<reference evidence="1" key="1">
    <citation type="submission" date="2024-02" db="EMBL/GenBank/DDBJ databases">
        <authorList>
            <consortium name="ELIXIR-Norway"/>
            <consortium name="Elixir Norway"/>
        </authorList>
    </citation>
    <scope>NUCLEOTIDE SEQUENCE</scope>
</reference>
<name>A0ABP0X2P7_9BRYO</name>
<proteinExistence type="predicted"/>
<gene>
    <name evidence="1" type="ORF">CSSPJE1EN1_LOCUS18862</name>
</gene>
<keyword evidence="2" id="KW-1185">Reference proteome</keyword>
<organism evidence="1 2">
    <name type="scientific">Sphagnum jensenii</name>
    <dbReference type="NCBI Taxonomy" id="128206"/>
    <lineage>
        <taxon>Eukaryota</taxon>
        <taxon>Viridiplantae</taxon>
        <taxon>Streptophyta</taxon>
        <taxon>Embryophyta</taxon>
        <taxon>Bryophyta</taxon>
        <taxon>Sphagnophytina</taxon>
        <taxon>Sphagnopsida</taxon>
        <taxon>Sphagnales</taxon>
        <taxon>Sphagnaceae</taxon>
        <taxon>Sphagnum</taxon>
    </lineage>
</organism>
<accession>A0ABP0X2P7</accession>
<dbReference type="Proteomes" id="UP001497444">
    <property type="component" value="Chromosome 5"/>
</dbReference>